<evidence type="ECO:0000313" key="2">
    <source>
        <dbReference type="Proteomes" id="UP000823775"/>
    </source>
</evidence>
<dbReference type="EMBL" id="JACEIK010001238">
    <property type="protein sequence ID" value="MCD7467515.1"/>
    <property type="molecule type" value="Genomic_DNA"/>
</dbReference>
<protein>
    <submittedName>
        <fullName evidence="1">Uncharacterized protein</fullName>
    </submittedName>
</protein>
<organism evidence="1 2">
    <name type="scientific">Datura stramonium</name>
    <name type="common">Jimsonweed</name>
    <name type="synonym">Common thornapple</name>
    <dbReference type="NCBI Taxonomy" id="4076"/>
    <lineage>
        <taxon>Eukaryota</taxon>
        <taxon>Viridiplantae</taxon>
        <taxon>Streptophyta</taxon>
        <taxon>Embryophyta</taxon>
        <taxon>Tracheophyta</taxon>
        <taxon>Spermatophyta</taxon>
        <taxon>Magnoliopsida</taxon>
        <taxon>eudicotyledons</taxon>
        <taxon>Gunneridae</taxon>
        <taxon>Pentapetalae</taxon>
        <taxon>asterids</taxon>
        <taxon>lamiids</taxon>
        <taxon>Solanales</taxon>
        <taxon>Solanaceae</taxon>
        <taxon>Solanoideae</taxon>
        <taxon>Datureae</taxon>
        <taxon>Datura</taxon>
    </lineage>
</organism>
<gene>
    <name evidence="1" type="ORF">HAX54_004985</name>
</gene>
<keyword evidence="2" id="KW-1185">Reference proteome</keyword>
<evidence type="ECO:0000313" key="1">
    <source>
        <dbReference type="EMBL" id="MCD7467515.1"/>
    </source>
</evidence>
<reference evidence="1 2" key="1">
    <citation type="journal article" date="2021" name="BMC Genomics">
        <title>Datura genome reveals duplications of psychoactive alkaloid biosynthetic genes and high mutation rate following tissue culture.</title>
        <authorList>
            <person name="Rajewski A."/>
            <person name="Carter-House D."/>
            <person name="Stajich J."/>
            <person name="Litt A."/>
        </authorList>
    </citation>
    <scope>NUCLEOTIDE SEQUENCE [LARGE SCALE GENOMIC DNA]</scope>
    <source>
        <strain evidence="1">AR-01</strain>
    </source>
</reference>
<proteinExistence type="predicted"/>
<name>A0ABS8T994_DATST</name>
<sequence length="109" mass="12410">MNGELGVEKGITMSSRADKGREIAVARKWFRRLRKGVASSSSAQKIPSIRRFGAKDVEEHGIKWFNAQKEAKYSIENRIDEGHLALEFPTIWDTIQELGLGYVFVELEE</sequence>
<dbReference type="Proteomes" id="UP000823775">
    <property type="component" value="Unassembled WGS sequence"/>
</dbReference>
<comment type="caution">
    <text evidence="1">The sequence shown here is derived from an EMBL/GenBank/DDBJ whole genome shotgun (WGS) entry which is preliminary data.</text>
</comment>
<accession>A0ABS8T994</accession>